<feature type="non-terminal residue" evidence="2">
    <location>
        <position position="154"/>
    </location>
</feature>
<feature type="domain" description="Calcineurin-like phosphoesterase" evidence="1">
    <location>
        <begin position="1"/>
        <end position="123"/>
    </location>
</feature>
<evidence type="ECO:0000259" key="1">
    <source>
        <dbReference type="Pfam" id="PF00149"/>
    </source>
</evidence>
<sequence length="154" mass="17401">MSTYVIGDIQGCYDEFVQLLELVQFDSASDELWLVGDLVNRGPYNVAVMDLIISLPKTVAVLGNHDLHFLAVALGKQQQMRKDTMTDLLNSSRLSDYIEYLRHLPLIHYDRARDVAMSHAGLPPQLDIETCCCLAREVETVLKSDDHPAYFEAM</sequence>
<dbReference type="InterPro" id="IPR050126">
    <property type="entry name" value="Ap4A_hydrolase"/>
</dbReference>
<accession>A0A382Y5D0</accession>
<dbReference type="GO" id="GO:0110154">
    <property type="term" value="P:RNA decapping"/>
    <property type="evidence" value="ECO:0007669"/>
    <property type="project" value="TreeGrafter"/>
</dbReference>
<organism evidence="2">
    <name type="scientific">marine metagenome</name>
    <dbReference type="NCBI Taxonomy" id="408172"/>
    <lineage>
        <taxon>unclassified sequences</taxon>
        <taxon>metagenomes</taxon>
        <taxon>ecological metagenomes</taxon>
    </lineage>
</organism>
<proteinExistence type="predicted"/>
<dbReference type="Gene3D" id="3.60.21.10">
    <property type="match status" value="1"/>
</dbReference>
<dbReference type="EMBL" id="UINC01173020">
    <property type="protein sequence ID" value="SVD78394.1"/>
    <property type="molecule type" value="Genomic_DNA"/>
</dbReference>
<dbReference type="Pfam" id="PF00149">
    <property type="entry name" value="Metallophos"/>
    <property type="match status" value="1"/>
</dbReference>
<dbReference type="SUPFAM" id="SSF56300">
    <property type="entry name" value="Metallo-dependent phosphatases"/>
    <property type="match status" value="1"/>
</dbReference>
<dbReference type="InterPro" id="IPR004843">
    <property type="entry name" value="Calcineurin-like_PHP"/>
</dbReference>
<dbReference type="PANTHER" id="PTHR42850:SF11">
    <property type="entry name" value="BIS(5'-NUCLEOSYL)-TETRAPHOSPHATASE [SYMMETRICAL]"/>
    <property type="match status" value="1"/>
</dbReference>
<dbReference type="GO" id="GO:0005737">
    <property type="term" value="C:cytoplasm"/>
    <property type="evidence" value="ECO:0007669"/>
    <property type="project" value="TreeGrafter"/>
</dbReference>
<dbReference type="NCBIfam" id="NF001204">
    <property type="entry name" value="PRK00166.1"/>
    <property type="match status" value="1"/>
</dbReference>
<dbReference type="PANTHER" id="PTHR42850">
    <property type="entry name" value="METALLOPHOSPHOESTERASE"/>
    <property type="match status" value="1"/>
</dbReference>
<reference evidence="2" key="1">
    <citation type="submission" date="2018-05" db="EMBL/GenBank/DDBJ databases">
        <authorList>
            <person name="Lanie J.A."/>
            <person name="Ng W.-L."/>
            <person name="Kazmierczak K.M."/>
            <person name="Andrzejewski T.M."/>
            <person name="Davidsen T.M."/>
            <person name="Wayne K.J."/>
            <person name="Tettelin H."/>
            <person name="Glass J.I."/>
            <person name="Rusch D."/>
            <person name="Podicherti R."/>
            <person name="Tsui H.-C.T."/>
            <person name="Winkler M.E."/>
        </authorList>
    </citation>
    <scope>NUCLEOTIDE SEQUENCE</scope>
</reference>
<dbReference type="InterPro" id="IPR029052">
    <property type="entry name" value="Metallo-depent_PP-like"/>
</dbReference>
<dbReference type="GO" id="GO:0008803">
    <property type="term" value="F:bis(5'-nucleosyl)-tetraphosphatase (symmetrical) activity"/>
    <property type="evidence" value="ECO:0007669"/>
    <property type="project" value="TreeGrafter"/>
</dbReference>
<name>A0A382Y5D0_9ZZZZ</name>
<protein>
    <recommendedName>
        <fullName evidence="1">Calcineurin-like phosphoesterase domain-containing protein</fullName>
    </recommendedName>
</protein>
<gene>
    <name evidence="2" type="ORF">METZ01_LOCUS431248</name>
</gene>
<evidence type="ECO:0000313" key="2">
    <source>
        <dbReference type="EMBL" id="SVD78394.1"/>
    </source>
</evidence>
<dbReference type="GO" id="GO:0016791">
    <property type="term" value="F:phosphatase activity"/>
    <property type="evidence" value="ECO:0007669"/>
    <property type="project" value="TreeGrafter"/>
</dbReference>
<dbReference type="AlphaFoldDB" id="A0A382Y5D0"/>